<feature type="domain" description="RING-type" evidence="12">
    <location>
        <begin position="300"/>
        <end position="343"/>
    </location>
</feature>
<dbReference type="SMART" id="SM00184">
    <property type="entry name" value="RING"/>
    <property type="match status" value="1"/>
</dbReference>
<feature type="region of interest" description="Disordered" evidence="9">
    <location>
        <begin position="366"/>
        <end position="391"/>
    </location>
</feature>
<feature type="chain" id="PRO_5040415501" evidence="11">
    <location>
        <begin position="25"/>
        <end position="440"/>
    </location>
</feature>
<dbReference type="GO" id="GO:0008270">
    <property type="term" value="F:zinc ion binding"/>
    <property type="evidence" value="ECO:0007669"/>
    <property type="project" value="UniProtKB-KW"/>
</dbReference>
<keyword evidence="7 10" id="KW-0472">Membrane</keyword>
<comment type="caution">
    <text evidence="13">The sequence shown here is derived from an EMBL/GenBank/DDBJ whole genome shotgun (WGS) entry which is preliminary data.</text>
</comment>
<dbReference type="GO" id="GO:0016020">
    <property type="term" value="C:membrane"/>
    <property type="evidence" value="ECO:0007669"/>
    <property type="project" value="UniProtKB-SubCell"/>
</dbReference>
<dbReference type="PANTHER" id="PTHR14155">
    <property type="entry name" value="RING FINGER DOMAIN-CONTAINING"/>
    <property type="match status" value="1"/>
</dbReference>
<evidence type="ECO:0000256" key="1">
    <source>
        <dbReference type="ARBA" id="ARBA00004370"/>
    </source>
</evidence>
<keyword evidence="5" id="KW-0862">Zinc</keyword>
<evidence type="ECO:0000259" key="12">
    <source>
        <dbReference type="PROSITE" id="PS50089"/>
    </source>
</evidence>
<dbReference type="Pfam" id="PF13639">
    <property type="entry name" value="zf-RING_2"/>
    <property type="match status" value="1"/>
</dbReference>
<dbReference type="InterPro" id="IPR013083">
    <property type="entry name" value="Znf_RING/FYVE/PHD"/>
</dbReference>
<keyword evidence="6 10" id="KW-1133">Transmembrane helix</keyword>
<evidence type="ECO:0000313" key="13">
    <source>
        <dbReference type="EMBL" id="CAG8455716.1"/>
    </source>
</evidence>
<dbReference type="CDD" id="cd16461">
    <property type="entry name" value="RING-H2_EL5-like"/>
    <property type="match status" value="1"/>
</dbReference>
<accession>A0A9N8YY91</accession>
<dbReference type="InterPro" id="IPR001841">
    <property type="entry name" value="Znf_RING"/>
</dbReference>
<dbReference type="Gene3D" id="3.30.40.10">
    <property type="entry name" value="Zinc/RING finger domain, C3HC4 (zinc finger)"/>
    <property type="match status" value="1"/>
</dbReference>
<dbReference type="EMBL" id="CAJVPV010000411">
    <property type="protein sequence ID" value="CAG8455716.1"/>
    <property type="molecule type" value="Genomic_DNA"/>
</dbReference>
<evidence type="ECO:0000256" key="4">
    <source>
        <dbReference type="ARBA" id="ARBA00022771"/>
    </source>
</evidence>
<evidence type="ECO:0000256" key="8">
    <source>
        <dbReference type="PROSITE-ProRule" id="PRU00175"/>
    </source>
</evidence>
<name>A0A9N8YY91_9GLOM</name>
<evidence type="ECO:0000256" key="11">
    <source>
        <dbReference type="SAM" id="SignalP"/>
    </source>
</evidence>
<dbReference type="SMART" id="SM00744">
    <property type="entry name" value="RINGv"/>
    <property type="match status" value="1"/>
</dbReference>
<feature type="compositionally biased region" description="Polar residues" evidence="9">
    <location>
        <begin position="366"/>
        <end position="377"/>
    </location>
</feature>
<keyword evidence="11" id="KW-0732">Signal</keyword>
<dbReference type="SUPFAM" id="SSF57850">
    <property type="entry name" value="RING/U-box"/>
    <property type="match status" value="1"/>
</dbReference>
<evidence type="ECO:0000256" key="3">
    <source>
        <dbReference type="ARBA" id="ARBA00022723"/>
    </source>
</evidence>
<keyword evidence="3" id="KW-0479">Metal-binding</keyword>
<dbReference type="InterPro" id="IPR003137">
    <property type="entry name" value="PA_domain"/>
</dbReference>
<gene>
    <name evidence="13" type="ORF">AMORRO_LOCUS1136</name>
</gene>
<dbReference type="InterPro" id="IPR053238">
    <property type="entry name" value="RING-H2_zinc_finger"/>
</dbReference>
<organism evidence="13 14">
    <name type="scientific">Acaulospora morrowiae</name>
    <dbReference type="NCBI Taxonomy" id="94023"/>
    <lineage>
        <taxon>Eukaryota</taxon>
        <taxon>Fungi</taxon>
        <taxon>Fungi incertae sedis</taxon>
        <taxon>Mucoromycota</taxon>
        <taxon>Glomeromycotina</taxon>
        <taxon>Glomeromycetes</taxon>
        <taxon>Diversisporales</taxon>
        <taxon>Acaulosporaceae</taxon>
        <taxon>Acaulospora</taxon>
    </lineage>
</organism>
<dbReference type="OrthoDB" id="8062037at2759"/>
<evidence type="ECO:0000256" key="10">
    <source>
        <dbReference type="SAM" id="Phobius"/>
    </source>
</evidence>
<sequence>MIRITPILLPVLLLFSSLCANVLAGLTLQEDTISYTDASTISLTASPNAAIEYTSDNDAITNTPEPANNIAGILFGVSGTCSPSNIQTIPLLSTIPSSVNNSRIALFKLDNSCSIYDQIFNVQKGGAISAIVYIEGASSNGTSTTVSPSDIKIPAISINANTFNALTKNLNDTAGQPSQLIRVVMIPSQRNFGSAWQIAIVVIGSLLAISFLVSVLIHCRLYQLRRRERNIMIAQQEANINAKQQMYTLEKSIVKTFPTIVYRKGGDDQNEDPFELVGASISGVGSSKSKMNDEHVTDACAICLEEYEHGETLRQLPLCSHSYHKECIDRWLTTKSSHCPLCKQDSTPPEVAKKREKRFKQNMEVQSRLDTIYNTSNDRGSSRDGDDAGTGSSKFGRILDLLGYGTGGHDVNIHVRPNGDGLFAVQDLHSTRQDGVARIV</sequence>
<dbReference type="PANTHER" id="PTHR14155:SF627">
    <property type="entry name" value="OS06G0192800 PROTEIN"/>
    <property type="match status" value="1"/>
</dbReference>
<reference evidence="13" key="1">
    <citation type="submission" date="2021-06" db="EMBL/GenBank/DDBJ databases">
        <authorList>
            <person name="Kallberg Y."/>
            <person name="Tangrot J."/>
            <person name="Rosling A."/>
        </authorList>
    </citation>
    <scope>NUCLEOTIDE SEQUENCE</scope>
    <source>
        <strain evidence="13">CL551</strain>
    </source>
</reference>
<evidence type="ECO:0000256" key="9">
    <source>
        <dbReference type="SAM" id="MobiDB-lite"/>
    </source>
</evidence>
<keyword evidence="4 8" id="KW-0863">Zinc-finger</keyword>
<evidence type="ECO:0000256" key="6">
    <source>
        <dbReference type="ARBA" id="ARBA00022989"/>
    </source>
</evidence>
<dbReference type="Gene3D" id="3.50.30.30">
    <property type="match status" value="1"/>
</dbReference>
<evidence type="ECO:0000256" key="7">
    <source>
        <dbReference type="ARBA" id="ARBA00023136"/>
    </source>
</evidence>
<evidence type="ECO:0000313" key="14">
    <source>
        <dbReference type="Proteomes" id="UP000789342"/>
    </source>
</evidence>
<keyword evidence="2 10" id="KW-0812">Transmembrane</keyword>
<comment type="subcellular location">
    <subcellularLocation>
        <location evidence="1">Membrane</location>
    </subcellularLocation>
</comment>
<evidence type="ECO:0000256" key="2">
    <source>
        <dbReference type="ARBA" id="ARBA00022692"/>
    </source>
</evidence>
<dbReference type="Proteomes" id="UP000789342">
    <property type="component" value="Unassembled WGS sequence"/>
</dbReference>
<evidence type="ECO:0000256" key="5">
    <source>
        <dbReference type="ARBA" id="ARBA00022833"/>
    </source>
</evidence>
<keyword evidence="14" id="KW-1185">Reference proteome</keyword>
<dbReference type="PROSITE" id="PS50089">
    <property type="entry name" value="ZF_RING_2"/>
    <property type="match status" value="1"/>
</dbReference>
<protein>
    <submittedName>
        <fullName evidence="13">11686_t:CDS:1</fullName>
    </submittedName>
</protein>
<feature type="signal peptide" evidence="11">
    <location>
        <begin position="1"/>
        <end position="24"/>
    </location>
</feature>
<proteinExistence type="predicted"/>
<dbReference type="AlphaFoldDB" id="A0A9N8YY91"/>
<feature type="transmembrane region" description="Helical" evidence="10">
    <location>
        <begin position="195"/>
        <end position="219"/>
    </location>
</feature>
<dbReference type="InterPro" id="IPR011016">
    <property type="entry name" value="Znf_RING-CH"/>
</dbReference>
<dbReference type="Pfam" id="PF02225">
    <property type="entry name" value="PA"/>
    <property type="match status" value="1"/>
</dbReference>